<dbReference type="CDD" id="cd12254">
    <property type="entry name" value="RRM_hnRNPH_ESRPs_RBM12_like"/>
    <property type="match status" value="2"/>
</dbReference>
<dbReference type="PROSITE" id="PS50102">
    <property type="entry name" value="RRM"/>
    <property type="match status" value="2"/>
</dbReference>
<reference evidence="6 7" key="1">
    <citation type="journal article" date="2017" name="Curr. Biol.">
        <title>Genome architecture and evolution of a unichromosomal asexual nematode.</title>
        <authorList>
            <person name="Fradin H."/>
            <person name="Zegar C."/>
            <person name="Gutwein M."/>
            <person name="Lucas J."/>
            <person name="Kovtun M."/>
            <person name="Corcoran D."/>
            <person name="Baugh L.R."/>
            <person name="Kiontke K."/>
            <person name="Gunsalus K."/>
            <person name="Fitch D.H."/>
            <person name="Piano F."/>
        </authorList>
    </citation>
    <scope>NUCLEOTIDE SEQUENCE [LARGE SCALE GENOMIC DNA]</scope>
    <source>
        <strain evidence="6">PF1309</strain>
    </source>
</reference>
<dbReference type="EMBL" id="LIAE01008049">
    <property type="protein sequence ID" value="PAV75632.1"/>
    <property type="molecule type" value="Genomic_DNA"/>
</dbReference>
<gene>
    <name evidence="6" type="ORF">WR25_07969</name>
</gene>
<dbReference type="Pfam" id="PF00076">
    <property type="entry name" value="RRM_1"/>
    <property type="match status" value="3"/>
</dbReference>
<name>A0A2A2KNZ7_9BILA</name>
<evidence type="ECO:0000313" key="6">
    <source>
        <dbReference type="EMBL" id="PAV75632.1"/>
    </source>
</evidence>
<feature type="domain" description="RRM" evidence="5">
    <location>
        <begin position="123"/>
        <end position="198"/>
    </location>
</feature>
<evidence type="ECO:0000313" key="7">
    <source>
        <dbReference type="Proteomes" id="UP000218231"/>
    </source>
</evidence>
<accession>A0A2A2KNZ7</accession>
<evidence type="ECO:0000256" key="1">
    <source>
        <dbReference type="ARBA" id="ARBA00022737"/>
    </source>
</evidence>
<organism evidence="6 7">
    <name type="scientific">Diploscapter pachys</name>
    <dbReference type="NCBI Taxonomy" id="2018661"/>
    <lineage>
        <taxon>Eukaryota</taxon>
        <taxon>Metazoa</taxon>
        <taxon>Ecdysozoa</taxon>
        <taxon>Nematoda</taxon>
        <taxon>Chromadorea</taxon>
        <taxon>Rhabditida</taxon>
        <taxon>Rhabditina</taxon>
        <taxon>Rhabditomorpha</taxon>
        <taxon>Rhabditoidea</taxon>
        <taxon>Rhabditidae</taxon>
        <taxon>Diploscapter</taxon>
    </lineage>
</organism>
<proteinExistence type="predicted"/>
<dbReference type="Proteomes" id="UP000218231">
    <property type="component" value="Unassembled WGS sequence"/>
</dbReference>
<evidence type="ECO:0000259" key="5">
    <source>
        <dbReference type="PROSITE" id="PS50102"/>
    </source>
</evidence>
<dbReference type="AlphaFoldDB" id="A0A2A2KNZ7"/>
<dbReference type="InterPro" id="IPR035979">
    <property type="entry name" value="RBD_domain_sf"/>
</dbReference>
<evidence type="ECO:0000256" key="3">
    <source>
        <dbReference type="PROSITE-ProRule" id="PRU00176"/>
    </source>
</evidence>
<protein>
    <recommendedName>
        <fullName evidence="5">RRM domain-containing protein</fullName>
    </recommendedName>
</protein>
<dbReference type="Gene3D" id="3.30.70.330">
    <property type="match status" value="3"/>
</dbReference>
<dbReference type="PANTHER" id="PTHR13976">
    <property type="entry name" value="HETEROGENEOUS NUCLEAR RIBONUCLEOPROTEIN-RELATED"/>
    <property type="match status" value="1"/>
</dbReference>
<dbReference type="InterPro" id="IPR012677">
    <property type="entry name" value="Nucleotide-bd_a/b_plait_sf"/>
</dbReference>
<dbReference type="SUPFAM" id="SSF54928">
    <property type="entry name" value="RNA-binding domain, RBD"/>
    <property type="match status" value="3"/>
</dbReference>
<keyword evidence="7" id="KW-1185">Reference proteome</keyword>
<sequence>MSYSNDGQAGSGESGDQAIYVKLRGLPYTASDKDVNTFFAEKAFLPKKIYFTLTEDGRASGECFCQLNSLEEWNKAMELDKKEMGSRYIDVLEATESDVKTAMNEGEIAGIPGQDDENNTKGSVVRLRGLPYSATEDEVKKFFEGLDLVAVKIPRNSTGRSTGEAYVRFATGKDGANALTYNKKSIGNRYIEVFRSSQEEFENNGMLRSGIPSIISSGRMQTSPPNMRGGGRGGSYPNNDYGGKYGNSGSGHGGYNDWGGYNYSRPAPYNVPPARGQRGRPTPGYGGSNYNDYGGFSSAPKEAVPTESTLYLRGLPFDVNARMLEEFFEGLNIMDIKLGYNNEGRLSGDGMIEFSAAKEVDQAMEKNNQKMGWRYIELFKPNDAPFAMRRQPFKPVPGYKASSGSGGNNGFGYGNTYGGDYDDYPSRYNEGYGDKEEQGYGWAAPQSRRGGRTGGYY</sequence>
<evidence type="ECO:0000256" key="2">
    <source>
        <dbReference type="ARBA" id="ARBA00022884"/>
    </source>
</evidence>
<dbReference type="InterPro" id="IPR000504">
    <property type="entry name" value="RRM_dom"/>
</dbReference>
<keyword evidence="2 3" id="KW-0694">RNA-binding</keyword>
<dbReference type="STRING" id="2018661.A0A2A2KNZ7"/>
<dbReference type="InterPro" id="IPR050666">
    <property type="entry name" value="ESRP"/>
</dbReference>
<evidence type="ECO:0000256" key="4">
    <source>
        <dbReference type="SAM" id="MobiDB-lite"/>
    </source>
</evidence>
<feature type="region of interest" description="Disordered" evidence="4">
    <location>
        <begin position="269"/>
        <end position="292"/>
    </location>
</feature>
<feature type="region of interest" description="Disordered" evidence="4">
    <location>
        <begin position="212"/>
        <end position="242"/>
    </location>
</feature>
<dbReference type="OrthoDB" id="431068at2759"/>
<dbReference type="SMART" id="SM00360">
    <property type="entry name" value="RRM"/>
    <property type="match status" value="3"/>
</dbReference>
<keyword evidence="1" id="KW-0677">Repeat</keyword>
<comment type="caution">
    <text evidence="6">The sequence shown here is derived from an EMBL/GenBank/DDBJ whole genome shotgun (WGS) entry which is preliminary data.</text>
</comment>
<feature type="region of interest" description="Disordered" evidence="4">
    <location>
        <begin position="428"/>
        <end position="457"/>
    </location>
</feature>
<dbReference type="GO" id="GO:0003723">
    <property type="term" value="F:RNA binding"/>
    <property type="evidence" value="ECO:0007669"/>
    <property type="project" value="UniProtKB-UniRule"/>
</dbReference>
<feature type="domain" description="RRM" evidence="5">
    <location>
        <begin position="308"/>
        <end position="383"/>
    </location>
</feature>